<dbReference type="PANTHER" id="PTHR42852">
    <property type="entry name" value="THIOL:DISULFIDE INTERCHANGE PROTEIN DSBE"/>
    <property type="match status" value="1"/>
</dbReference>
<dbReference type="InterPro" id="IPR012336">
    <property type="entry name" value="Thioredoxin-like_fold"/>
</dbReference>
<evidence type="ECO:0000259" key="5">
    <source>
        <dbReference type="PROSITE" id="PS51352"/>
    </source>
</evidence>
<evidence type="ECO:0000256" key="4">
    <source>
        <dbReference type="ARBA" id="ARBA00023284"/>
    </source>
</evidence>
<name>A0A7U4E3T0_RUNSL</name>
<keyword evidence="7" id="KW-1185">Reference proteome</keyword>
<dbReference type="AlphaFoldDB" id="A0A7U4E3T0"/>
<dbReference type="Pfam" id="PF14289">
    <property type="entry name" value="DUF4369"/>
    <property type="match status" value="1"/>
</dbReference>
<evidence type="ECO:0000256" key="3">
    <source>
        <dbReference type="ARBA" id="ARBA00023157"/>
    </source>
</evidence>
<dbReference type="EMBL" id="CP002859">
    <property type="protein sequence ID" value="AEI46539.1"/>
    <property type="molecule type" value="Genomic_DNA"/>
</dbReference>
<keyword evidence="3" id="KW-1015">Disulfide bond</keyword>
<dbReference type="InterPro" id="IPR033395">
    <property type="entry name" value="DUF5106"/>
</dbReference>
<protein>
    <submittedName>
        <fullName evidence="6">Alkyl hydroperoxide reductase/ Thiol specific antioxidant/ Mal allergen</fullName>
    </submittedName>
</protein>
<evidence type="ECO:0000256" key="1">
    <source>
        <dbReference type="ARBA" id="ARBA00004196"/>
    </source>
</evidence>
<evidence type="ECO:0000313" key="7">
    <source>
        <dbReference type="Proteomes" id="UP000000493"/>
    </source>
</evidence>
<dbReference type="Pfam" id="PF17127">
    <property type="entry name" value="DUF5106"/>
    <property type="match status" value="1"/>
</dbReference>
<dbReference type="InterPro" id="IPR025380">
    <property type="entry name" value="DUF4369"/>
</dbReference>
<evidence type="ECO:0000256" key="2">
    <source>
        <dbReference type="ARBA" id="ARBA00022748"/>
    </source>
</evidence>
<sequence length="494" mass="56541">MRWSPSPQGTVNKHTFTTSMRKLIFLTCFVLPYLSTIAQTGYSIKGTIKGLPAQSYTLAHYFGYSQYIVKDTAAADTGGSLVFTGNKPLPQGIYLLLSPAKRRIAEFVIGPEQHFSFSSDTVNVVANMKIEGSPDNELYYQYQQKIAGYNTEIGLLMAQMKMRQDLLMQTKINNLRRQVYEYYRTFAQENANSLTGKIMKAGADVELPAAPKRPDGKVDSAWLFHYYKAHFWDNVDFSDDRLVRTPALQRKLDRYLQEITFQDPDSLIHSSDFVIEKALKAGNKEMQSYCIWYLTNKAENPSIIGGEQVFVHLAEKYYLGGLMPVTDSGTVKNIRQKVNTLKPLLVGKPMPALSLTDTSGTLRSLADIKANYTVVVFYDPDCSHCRQSTPALKEFYEKNKKTLGVQIFAASVARAPEQWKKYIREFGLQEWIHGYDYSFRIDFRKEFDVVNTPMVYVLDQDKKIIARRIQSEQLDGFMDFYQQKLAYEKSLKIK</sequence>
<organism evidence="6 7">
    <name type="scientific">Runella slithyformis (strain ATCC 29530 / DSM 19594 / LMG 11500 / NCIMB 11436 / LSU 4)</name>
    <dbReference type="NCBI Taxonomy" id="761193"/>
    <lineage>
        <taxon>Bacteria</taxon>
        <taxon>Pseudomonadati</taxon>
        <taxon>Bacteroidota</taxon>
        <taxon>Cytophagia</taxon>
        <taxon>Cytophagales</taxon>
        <taxon>Spirosomataceae</taxon>
        <taxon>Runella</taxon>
    </lineage>
</organism>
<dbReference type="CDD" id="cd02966">
    <property type="entry name" value="TlpA_like_family"/>
    <property type="match status" value="1"/>
</dbReference>
<dbReference type="SUPFAM" id="SSF52833">
    <property type="entry name" value="Thioredoxin-like"/>
    <property type="match status" value="1"/>
</dbReference>
<reference evidence="6 7" key="2">
    <citation type="journal article" date="2012" name="Stand. Genomic Sci.">
        <title>Complete genome sequence of the aquatic bacterium Runella slithyformis type strain (LSU 4(T)).</title>
        <authorList>
            <person name="Copeland A."/>
            <person name="Zhang X."/>
            <person name="Misra M."/>
            <person name="Lapidus A."/>
            <person name="Nolan M."/>
            <person name="Lucas S."/>
            <person name="Deshpande S."/>
            <person name="Cheng J.F."/>
            <person name="Tapia R."/>
            <person name="Goodwin L.A."/>
            <person name="Pitluck S."/>
            <person name="Liolios K."/>
            <person name="Pagani I."/>
            <person name="Ivanova N."/>
            <person name="Mikhailova N."/>
            <person name="Pati A."/>
            <person name="Chen A."/>
            <person name="Palaniappan K."/>
            <person name="Land M."/>
            <person name="Hauser L."/>
            <person name="Pan C."/>
            <person name="Jeffries C.D."/>
            <person name="Detter J.C."/>
            <person name="Brambilla E.M."/>
            <person name="Rohde M."/>
            <person name="Djao O.D."/>
            <person name="Goker M."/>
            <person name="Sikorski J."/>
            <person name="Tindall B.J."/>
            <person name="Woyke T."/>
            <person name="Bristow J."/>
            <person name="Eisen J.A."/>
            <person name="Markowitz V."/>
            <person name="Hugenholtz P."/>
            <person name="Kyrpides N.C."/>
            <person name="Klenk H.P."/>
            <person name="Mavromatis K."/>
        </authorList>
    </citation>
    <scope>NUCLEOTIDE SEQUENCE [LARGE SCALE GENOMIC DNA]</scope>
    <source>
        <strain evidence="7">ATCC 29530 / DSM 19594 / LMG 11500 / NCIMB 11436 / LSU 4</strain>
    </source>
</reference>
<dbReference type="InterPro" id="IPR013766">
    <property type="entry name" value="Thioredoxin_domain"/>
</dbReference>
<feature type="domain" description="Thioredoxin" evidence="5">
    <location>
        <begin position="344"/>
        <end position="492"/>
    </location>
</feature>
<accession>A0A7U4E3T0</accession>
<dbReference type="PANTHER" id="PTHR42852:SF6">
    <property type="entry name" value="THIOL:DISULFIDE INTERCHANGE PROTEIN DSBE"/>
    <property type="match status" value="1"/>
</dbReference>
<dbReference type="KEGG" id="rsi:Runsl_0080"/>
<keyword evidence="2" id="KW-0201">Cytochrome c-type biogenesis</keyword>
<evidence type="ECO:0000313" key="6">
    <source>
        <dbReference type="EMBL" id="AEI46539.1"/>
    </source>
</evidence>
<dbReference type="GO" id="GO:0017004">
    <property type="term" value="P:cytochrome complex assembly"/>
    <property type="evidence" value="ECO:0007669"/>
    <property type="project" value="UniProtKB-KW"/>
</dbReference>
<gene>
    <name evidence="6" type="ordered locus">Runsl_0080</name>
</gene>
<proteinExistence type="predicted"/>
<keyword evidence="4" id="KW-0676">Redox-active center</keyword>
<dbReference type="Gene3D" id="3.40.30.10">
    <property type="entry name" value="Glutaredoxin"/>
    <property type="match status" value="1"/>
</dbReference>
<dbReference type="InterPro" id="IPR036249">
    <property type="entry name" value="Thioredoxin-like_sf"/>
</dbReference>
<reference evidence="7" key="1">
    <citation type="submission" date="2011-06" db="EMBL/GenBank/DDBJ databases">
        <title>The complete genome of chromosome of Runella slithyformis DSM 19594.</title>
        <authorList>
            <consortium name="US DOE Joint Genome Institute (JGI-PGF)"/>
            <person name="Lucas S."/>
            <person name="Han J."/>
            <person name="Lapidus A."/>
            <person name="Bruce D."/>
            <person name="Goodwin L."/>
            <person name="Pitluck S."/>
            <person name="Peters L."/>
            <person name="Kyrpides N."/>
            <person name="Mavromatis K."/>
            <person name="Ivanova N."/>
            <person name="Ovchinnikova G."/>
            <person name="Zhang X."/>
            <person name="Misra M."/>
            <person name="Detter J.C."/>
            <person name="Tapia R."/>
            <person name="Han C."/>
            <person name="Land M."/>
            <person name="Hauser L."/>
            <person name="Markowitz V."/>
            <person name="Cheng J.-F."/>
            <person name="Hugenholtz P."/>
            <person name="Woyke T."/>
            <person name="Wu D."/>
            <person name="Tindall B."/>
            <person name="Faehrich R."/>
            <person name="Brambilla E."/>
            <person name="Klenk H.-P."/>
            <person name="Eisen J.A."/>
        </authorList>
    </citation>
    <scope>NUCLEOTIDE SEQUENCE [LARGE SCALE GENOMIC DNA]</scope>
    <source>
        <strain evidence="7">ATCC 29530 / DSM 19594 / LMG 11500 / NCIMB 11436 / LSU 4</strain>
    </source>
</reference>
<dbReference type="Proteomes" id="UP000000493">
    <property type="component" value="Chromosome"/>
</dbReference>
<dbReference type="Pfam" id="PF13905">
    <property type="entry name" value="Thioredoxin_8"/>
    <property type="match status" value="1"/>
</dbReference>
<dbReference type="PROSITE" id="PS51352">
    <property type="entry name" value="THIOREDOXIN_2"/>
    <property type="match status" value="1"/>
</dbReference>
<comment type="subcellular location">
    <subcellularLocation>
        <location evidence="1">Cell envelope</location>
    </subcellularLocation>
</comment>
<dbReference type="InterPro" id="IPR050553">
    <property type="entry name" value="Thioredoxin_ResA/DsbE_sf"/>
</dbReference>
<dbReference type="GO" id="GO:0030313">
    <property type="term" value="C:cell envelope"/>
    <property type="evidence" value="ECO:0007669"/>
    <property type="project" value="UniProtKB-SubCell"/>
</dbReference>